<accession>A0A3N1XB44</accession>
<gene>
    <name evidence="1" type="ORF">EDD66_11266</name>
</gene>
<keyword evidence="2" id="KW-1185">Reference proteome</keyword>
<dbReference type="Proteomes" id="UP000273083">
    <property type="component" value="Unassembled WGS sequence"/>
</dbReference>
<dbReference type="Pfam" id="PF19677">
    <property type="entry name" value="DUF6179"/>
    <property type="match status" value="1"/>
</dbReference>
<comment type="caution">
    <text evidence="1">The sequence shown here is derived from an EMBL/GenBank/DDBJ whole genome shotgun (WGS) entry which is preliminary data.</text>
</comment>
<protein>
    <submittedName>
        <fullName evidence="1">Uncharacterized protein</fullName>
    </submittedName>
</protein>
<dbReference type="EMBL" id="RJVG01000012">
    <property type="protein sequence ID" value="ROR23935.1"/>
    <property type="molecule type" value="Genomic_DNA"/>
</dbReference>
<dbReference type="AlphaFoldDB" id="A0A3N1XB44"/>
<dbReference type="OrthoDB" id="1907610at2"/>
<proteinExistence type="predicted"/>
<organism evidence="1 2">
    <name type="scientific">Mobilisporobacter senegalensis</name>
    <dbReference type="NCBI Taxonomy" id="1329262"/>
    <lineage>
        <taxon>Bacteria</taxon>
        <taxon>Bacillati</taxon>
        <taxon>Bacillota</taxon>
        <taxon>Clostridia</taxon>
        <taxon>Lachnospirales</taxon>
        <taxon>Lachnospiraceae</taxon>
        <taxon>Mobilisporobacter</taxon>
    </lineage>
</organism>
<evidence type="ECO:0000313" key="2">
    <source>
        <dbReference type="Proteomes" id="UP000273083"/>
    </source>
</evidence>
<evidence type="ECO:0000313" key="1">
    <source>
        <dbReference type="EMBL" id="ROR23935.1"/>
    </source>
</evidence>
<sequence>MEYSMEELLPLVEELTRKYTSNESSSVTYETARVLMGAVLYCIEECYNNGGNGLAANEKMDAQTAYRRGYDLIVEKVYKAKEIYESILEDFCDFQCRICRDTIITAIPKFFVMYDPKFNPQNHILTLDYPTVIPINALCGVNAIYQYLCNIKIEWEFLNAFHRIDVKNLLERIVDDYQNLYCDNISNEVLLTALGCMIVEKPVGKLELQKNDINFIQSYFENDRKEKAEEKIRKLISDLFGIGYHGNREMETYFLNISNDYAVRIINGIQNHSLNRVFHLCDIVGYNE</sequence>
<dbReference type="InterPro" id="IPR045751">
    <property type="entry name" value="DUF6179"/>
</dbReference>
<reference evidence="1 2" key="1">
    <citation type="submission" date="2018-11" db="EMBL/GenBank/DDBJ databases">
        <title>Genomic Encyclopedia of Type Strains, Phase IV (KMG-IV): sequencing the most valuable type-strain genomes for metagenomic binning, comparative biology and taxonomic classification.</title>
        <authorList>
            <person name="Goeker M."/>
        </authorList>
    </citation>
    <scope>NUCLEOTIDE SEQUENCE [LARGE SCALE GENOMIC DNA]</scope>
    <source>
        <strain evidence="1 2">DSM 26537</strain>
    </source>
</reference>
<dbReference type="RefSeq" id="WP_123610551.1">
    <property type="nucleotide sequence ID" value="NZ_RJVG01000012.1"/>
</dbReference>
<name>A0A3N1XB44_9FIRM</name>